<protein>
    <submittedName>
        <fullName evidence="2">Uncharacterized protein</fullName>
    </submittedName>
</protein>
<dbReference type="EMBL" id="HBFQ01019196">
    <property type="protein sequence ID" value="CAD8839111.1"/>
    <property type="molecule type" value="Transcribed_RNA"/>
</dbReference>
<accession>A0A7S1A0X9</accession>
<dbReference type="AlphaFoldDB" id="A0A7S1A0X9"/>
<proteinExistence type="predicted"/>
<sequence length="383" mass="42602">MADLLVDGEAYSTFAPLSHGQTVAMGQRLQDQIQSLLTKCDELEIGLQEQHHDRVLLQTRLCDTDARMQRLADDLTHTNSTLDAASKGLERTSGVVGQVQSGLTRANDDIAGLREQRKVSNAKLEQLGHDVFGTQKMVGELKDTDMRKLCSDMELFRQNLDHSDLAVAQLRKEFQFLSTELEQDRAQLKTLMASDTRNDLLKTNTVVHILEKRLMDVNASLKATRLSVQDLQEMAQESKDVQDKTKSHVLEMQKSVKQAHAHVTQVHEDLDRAGQSLSSTQGRLGKVCAGLDCVTSGQDQIRTQVQSLKDSHTTVQDTISSLKDDVAETGSTLHSLRKCLSQTNALVLPNLHMDLGSQKRSSSRSGQPKMDFNSMGQNRMAWI</sequence>
<reference evidence="2" key="1">
    <citation type="submission" date="2021-01" db="EMBL/GenBank/DDBJ databases">
        <authorList>
            <person name="Corre E."/>
            <person name="Pelletier E."/>
            <person name="Niang G."/>
            <person name="Scheremetjew M."/>
            <person name="Finn R."/>
            <person name="Kale V."/>
            <person name="Holt S."/>
            <person name="Cochrane G."/>
            <person name="Meng A."/>
            <person name="Brown T."/>
            <person name="Cohen L."/>
        </authorList>
    </citation>
    <scope>NUCLEOTIDE SEQUENCE</scope>
</reference>
<organism evidence="2">
    <name type="scientific">Noctiluca scintillans</name>
    <name type="common">Sea sparkle</name>
    <name type="synonym">Red tide dinoflagellate</name>
    <dbReference type="NCBI Taxonomy" id="2966"/>
    <lineage>
        <taxon>Eukaryota</taxon>
        <taxon>Sar</taxon>
        <taxon>Alveolata</taxon>
        <taxon>Dinophyceae</taxon>
        <taxon>Noctilucales</taxon>
        <taxon>Noctilucaceae</taxon>
        <taxon>Noctiluca</taxon>
    </lineage>
</organism>
<name>A0A7S1A0X9_NOCSC</name>
<feature type="region of interest" description="Disordered" evidence="1">
    <location>
        <begin position="356"/>
        <end position="383"/>
    </location>
</feature>
<gene>
    <name evidence="2" type="ORF">NSCI0253_LOCUS13459</name>
</gene>
<feature type="compositionally biased region" description="Low complexity" evidence="1">
    <location>
        <begin position="356"/>
        <end position="369"/>
    </location>
</feature>
<evidence type="ECO:0000313" key="2">
    <source>
        <dbReference type="EMBL" id="CAD8839111.1"/>
    </source>
</evidence>
<evidence type="ECO:0000256" key="1">
    <source>
        <dbReference type="SAM" id="MobiDB-lite"/>
    </source>
</evidence>
<dbReference type="Gene3D" id="1.10.287.950">
    <property type="entry name" value="Methyl-accepting chemotaxis protein"/>
    <property type="match status" value="1"/>
</dbReference>